<dbReference type="VEuPathDB" id="FungiDB:CC1G_14153"/>
<reference evidence="1 2" key="1">
    <citation type="journal article" date="2010" name="Proc. Natl. Acad. Sci. U.S.A.">
        <title>Insights into evolution of multicellular fungi from the assembled chromosomes of the mushroom Coprinopsis cinerea (Coprinus cinereus).</title>
        <authorList>
            <person name="Stajich J.E."/>
            <person name="Wilke S.K."/>
            <person name="Ahren D."/>
            <person name="Au C.H."/>
            <person name="Birren B.W."/>
            <person name="Borodovsky M."/>
            <person name="Burns C."/>
            <person name="Canback B."/>
            <person name="Casselton L.A."/>
            <person name="Cheng C.K."/>
            <person name="Deng J."/>
            <person name="Dietrich F.S."/>
            <person name="Fargo D.C."/>
            <person name="Farman M.L."/>
            <person name="Gathman A.C."/>
            <person name="Goldberg J."/>
            <person name="Guigo R."/>
            <person name="Hoegger P.J."/>
            <person name="Hooker J.B."/>
            <person name="Huggins A."/>
            <person name="James T.Y."/>
            <person name="Kamada T."/>
            <person name="Kilaru S."/>
            <person name="Kodira C."/>
            <person name="Kues U."/>
            <person name="Kupfer D."/>
            <person name="Kwan H.S."/>
            <person name="Lomsadze A."/>
            <person name="Li W."/>
            <person name="Lilly W.W."/>
            <person name="Ma L.J."/>
            <person name="Mackey A.J."/>
            <person name="Manning G."/>
            <person name="Martin F."/>
            <person name="Muraguchi H."/>
            <person name="Natvig D.O."/>
            <person name="Palmerini H."/>
            <person name="Ramesh M.A."/>
            <person name="Rehmeyer C.J."/>
            <person name="Roe B.A."/>
            <person name="Shenoy N."/>
            <person name="Stanke M."/>
            <person name="Ter-Hovhannisyan V."/>
            <person name="Tunlid A."/>
            <person name="Velagapudi R."/>
            <person name="Vision T.J."/>
            <person name="Zeng Q."/>
            <person name="Zolan M.E."/>
            <person name="Pukkila P.J."/>
        </authorList>
    </citation>
    <scope>NUCLEOTIDE SEQUENCE [LARGE SCALE GENOMIC DNA]</scope>
    <source>
        <strain evidence="2">Okayama-7 / 130 / ATCC MYA-4618 / FGSC 9003</strain>
    </source>
</reference>
<evidence type="ECO:0000313" key="2">
    <source>
        <dbReference type="Proteomes" id="UP000001861"/>
    </source>
</evidence>
<dbReference type="InParanoid" id="D6RLL4"/>
<dbReference type="RefSeq" id="XP_002911620.1">
    <property type="nucleotide sequence ID" value="XM_002911574.1"/>
</dbReference>
<dbReference type="AlphaFoldDB" id="D6RLL4"/>
<evidence type="ECO:0000313" key="1">
    <source>
        <dbReference type="EMBL" id="EFI28126.1"/>
    </source>
</evidence>
<proteinExistence type="predicted"/>
<dbReference type="KEGG" id="cci:CC1G_14153"/>
<dbReference type="EMBL" id="AACS02000003">
    <property type="protein sequence ID" value="EFI28126.1"/>
    <property type="molecule type" value="Genomic_DNA"/>
</dbReference>
<gene>
    <name evidence="1" type="ORF">CC1G_14153</name>
</gene>
<protein>
    <submittedName>
        <fullName evidence="1">Uncharacterized protein</fullName>
    </submittedName>
</protein>
<comment type="caution">
    <text evidence="1">The sequence shown here is derived from an EMBL/GenBank/DDBJ whole genome shotgun (WGS) entry which is preliminary data.</text>
</comment>
<dbReference type="HOGENOM" id="CLU_1835060_0_0_1"/>
<name>D6RLL4_COPC7</name>
<accession>D6RLL4</accession>
<keyword evidence="2" id="KW-1185">Reference proteome</keyword>
<sequence>MPSFLALVDPLDSTLTTRIMDSKRKILHSNLVTVFISGLIRLWERLNVRYSIGCCARRDKHLGTESQENFFAPRVRAGETLWESEILTDFGVCLRCAAGKGVRMLGIFVQLHLRRGNCDGDHGHTVLGSGVGCGCTCQLQ</sequence>
<organism evidence="1 2">
    <name type="scientific">Coprinopsis cinerea (strain Okayama-7 / 130 / ATCC MYA-4618 / FGSC 9003)</name>
    <name type="common">Inky cap fungus</name>
    <name type="synonym">Hormographiella aspergillata</name>
    <dbReference type="NCBI Taxonomy" id="240176"/>
    <lineage>
        <taxon>Eukaryota</taxon>
        <taxon>Fungi</taxon>
        <taxon>Dikarya</taxon>
        <taxon>Basidiomycota</taxon>
        <taxon>Agaricomycotina</taxon>
        <taxon>Agaricomycetes</taxon>
        <taxon>Agaricomycetidae</taxon>
        <taxon>Agaricales</taxon>
        <taxon>Agaricineae</taxon>
        <taxon>Psathyrellaceae</taxon>
        <taxon>Coprinopsis</taxon>
    </lineage>
</organism>
<dbReference type="Proteomes" id="UP000001861">
    <property type="component" value="Unassembled WGS sequence"/>
</dbReference>
<dbReference type="GeneID" id="9379700"/>